<dbReference type="InterPro" id="IPR001841">
    <property type="entry name" value="Znf_RING"/>
</dbReference>
<dbReference type="PANTHER" id="PTHR24006">
    <property type="entry name" value="UBIQUITIN CARBOXYL-TERMINAL HYDROLASE"/>
    <property type="match status" value="1"/>
</dbReference>
<dbReference type="InterPro" id="IPR050164">
    <property type="entry name" value="Peptidase_C19"/>
</dbReference>
<feature type="region of interest" description="Disordered" evidence="14">
    <location>
        <begin position="1"/>
        <end position="37"/>
    </location>
</feature>
<dbReference type="PROSITE" id="PS50089">
    <property type="entry name" value="ZF_RING_2"/>
    <property type="match status" value="1"/>
</dbReference>
<keyword evidence="4" id="KW-0645">Protease</keyword>
<dbReference type="OrthoDB" id="2020758at2759"/>
<evidence type="ECO:0000256" key="6">
    <source>
        <dbReference type="ARBA" id="ARBA00022737"/>
    </source>
</evidence>
<dbReference type="InterPro" id="IPR002885">
    <property type="entry name" value="PPR_rpt"/>
</dbReference>
<dbReference type="PROSITE" id="PS00972">
    <property type="entry name" value="USP_1"/>
    <property type="match status" value="1"/>
</dbReference>
<dbReference type="PROSITE" id="PS50271">
    <property type="entry name" value="ZF_UBP"/>
    <property type="match status" value="1"/>
</dbReference>
<evidence type="ECO:0000256" key="12">
    <source>
        <dbReference type="PROSITE-ProRule" id="PRU00502"/>
    </source>
</evidence>
<dbReference type="InterPro" id="IPR028889">
    <property type="entry name" value="USP"/>
</dbReference>
<evidence type="ECO:0000256" key="14">
    <source>
        <dbReference type="SAM" id="MobiDB-lite"/>
    </source>
</evidence>
<keyword evidence="5" id="KW-0479">Metal-binding</keyword>
<evidence type="ECO:0000256" key="4">
    <source>
        <dbReference type="ARBA" id="ARBA00022670"/>
    </source>
</evidence>
<keyword evidence="10" id="KW-0862">Zinc</keyword>
<comment type="catalytic activity">
    <reaction evidence="1">
        <text>Thiol-dependent hydrolysis of ester, thioester, amide, peptide and isopeptide bonds formed by the C-terminal Gly of ubiquitin (a 76-residue protein attached to proteins as an intracellular targeting signal).</text>
        <dbReference type="EC" id="3.4.19.12"/>
    </reaction>
</comment>
<dbReference type="Pfam" id="PF01535">
    <property type="entry name" value="PPR"/>
    <property type="match status" value="2"/>
</dbReference>
<evidence type="ECO:0000256" key="3">
    <source>
        <dbReference type="ARBA" id="ARBA00012759"/>
    </source>
</evidence>
<dbReference type="NCBIfam" id="TIGR00756">
    <property type="entry name" value="PPR"/>
    <property type="match status" value="1"/>
</dbReference>
<dbReference type="GO" id="GO:0008270">
    <property type="term" value="F:zinc ion binding"/>
    <property type="evidence" value="ECO:0007669"/>
    <property type="project" value="UniProtKB-KW"/>
</dbReference>
<dbReference type="InterPro" id="IPR011990">
    <property type="entry name" value="TPR-like_helical_dom_sf"/>
</dbReference>
<evidence type="ECO:0000256" key="5">
    <source>
        <dbReference type="ARBA" id="ARBA00022723"/>
    </source>
</evidence>
<feature type="domain" description="RING-type" evidence="15">
    <location>
        <begin position="1305"/>
        <end position="1343"/>
    </location>
</feature>
<keyword evidence="8" id="KW-0833">Ubl conjugation pathway</keyword>
<evidence type="ECO:0000256" key="8">
    <source>
        <dbReference type="ARBA" id="ARBA00022786"/>
    </source>
</evidence>
<name>A0A834Z985_TETSI</name>
<comment type="caution">
    <text evidence="18">The sequence shown here is derived from an EMBL/GenBank/DDBJ whole genome shotgun (WGS) entry which is preliminary data.</text>
</comment>
<feature type="region of interest" description="Disordered" evidence="14">
    <location>
        <begin position="845"/>
        <end position="865"/>
    </location>
</feature>
<protein>
    <recommendedName>
        <fullName evidence="3">ubiquitinyl hydrolase 1</fullName>
        <ecNumber evidence="3">3.4.19.12</ecNumber>
    </recommendedName>
</protein>
<dbReference type="PROSITE" id="PS00973">
    <property type="entry name" value="USP_2"/>
    <property type="match status" value="1"/>
</dbReference>
<feature type="domain" description="UBP-type" evidence="17">
    <location>
        <begin position="48"/>
        <end position="185"/>
    </location>
</feature>
<dbReference type="PANTHER" id="PTHR24006:SF781">
    <property type="entry name" value="LD34905P"/>
    <property type="match status" value="1"/>
</dbReference>
<reference evidence="18 19" key="1">
    <citation type="submission" date="2020-04" db="EMBL/GenBank/DDBJ databases">
        <title>Plant Genome Project.</title>
        <authorList>
            <person name="Zhang R.-G."/>
        </authorList>
    </citation>
    <scope>NUCLEOTIDE SEQUENCE [LARGE SCALE GENOMIC DNA]</scope>
    <source>
        <strain evidence="18">YNK0</strain>
        <tissue evidence="18">Leaf</tissue>
    </source>
</reference>
<dbReference type="EMBL" id="JABCRI010000008">
    <property type="protein sequence ID" value="KAF8402102.1"/>
    <property type="molecule type" value="Genomic_DNA"/>
</dbReference>
<dbReference type="InterPro" id="IPR038765">
    <property type="entry name" value="Papain-like_cys_pep_sf"/>
</dbReference>
<organism evidence="18 19">
    <name type="scientific">Tetracentron sinense</name>
    <name type="common">Spur-leaf</name>
    <dbReference type="NCBI Taxonomy" id="13715"/>
    <lineage>
        <taxon>Eukaryota</taxon>
        <taxon>Viridiplantae</taxon>
        <taxon>Streptophyta</taxon>
        <taxon>Embryophyta</taxon>
        <taxon>Tracheophyta</taxon>
        <taxon>Spermatophyta</taxon>
        <taxon>Magnoliopsida</taxon>
        <taxon>Trochodendrales</taxon>
        <taxon>Trochodendraceae</taxon>
        <taxon>Tetracentron</taxon>
    </lineage>
</organism>
<dbReference type="SMART" id="SM00184">
    <property type="entry name" value="RING"/>
    <property type="match status" value="1"/>
</dbReference>
<dbReference type="PROSITE" id="PS50235">
    <property type="entry name" value="USP_3"/>
    <property type="match status" value="1"/>
</dbReference>
<dbReference type="InterPro" id="IPR018200">
    <property type="entry name" value="USP_CS"/>
</dbReference>
<keyword evidence="19" id="KW-1185">Reference proteome</keyword>
<evidence type="ECO:0000313" key="18">
    <source>
        <dbReference type="EMBL" id="KAF8402102.1"/>
    </source>
</evidence>
<sequence length="1353" mass="149257">MGKKAKKKTRSAHKEKRVSSGSLQTIPGHSNPADEINGDGVLVVKERKPCTHIDNGVNLAKISLKIGSLGSARCEDCREGVLERRASKGSTKHGKKKGVGVVHTNSESKSIWVCLECGYFACGGVGFPTTPQSHAVRHAKQTRHSCVIKLDNPHLCWCFPCNSLIPVEKSEENGEQKDILLDAVKLIKGRSSEGALMDVEDVWFGGGNVGNETKSESAESRVLNGRSGYVVQGLVNLGNTCFFNSVMQNLLAMDRLRDYFLKLDLSVGPLTMALKKLFGETSPETESRNVTNHKTVFGCICTNAPQFRGYQQQDSHELLCCLLDGLHTEELRARNLVNSSGDVEITSKITSNPVDTFVDSIFGGKLISTVCCVECGHSSIVYEPFLDLSLPVRTKKPPSKKAKPVARARKQKLPLKKGGKTCVKKNLDAAPELAQCAIGPSKSSEYSCQVPSSVPIAVKTVVSSSDFSIGPGTTSDDIRSVSQNDNISVIQDFENRQVFQNDAEQLTTLDDFSWLDYIEPGTEPEENDLVSHNNNILVTQNSKNKQVFRDDMLQNGSEPCSQVCLPNKEPNLELDSSHGNSYEDEFPLRVQGSEVLLLPYKENSTIEEMVRGEGEASSSIMGCQQDVLDFDGFGDLFNEPEMVSEPSTKSCLGNNAFQANEVAETGFLAGNSSESDHDEVDNTDVLVSVDSCLAYFTAPEPLSNEHAWHCENCSKILRVQKVEARKKRSNATSKTWINGGGLEIQSTPLGLNDDSPNPNELRNLNNGKTESDTVSATTAGSLVSHSGRLDDLKQNCIKHETSQTGKEKVLLLLNPISHCQDNYPDIAQGDSDLSVLNNKLQELSPSSDHHKVCSQTSFSDQDSDSCNVNDLNSSGCNLDQVQQKDYQLMPRVCESDGSECEEMDSESVKVKRDATRRIFINRAPHILTIHLKRFSQDARGRLSKLSDHVNFRDTIDLRPYMDPSAAAECDDPRLLWCEEGDDCDYRLIGVVEHSGTMRGGHYVAYVRAKKSREKTDKENEGSTWYHASDAYVHEVPLEQVLRYGRSNKMDAAKRLFDQMPKNNEISNWSTLFNGCAQNGDFKEALIIFHEMQALASDGGRRRLPLSRQTSVLDTSNLQNLSRIRDEDNNGRDTLAGLTIGAVIGYEERPEQVQLNRTLMDIIRDEDSKIIGNTNKKSWKSFKDRIRLCRATAAWSSEVSLPFQAGPSTGNSTPVPAIVQPENSSDTRETIVANFNTATETFSTSPNSNNVVVESVTSVAEVAPVRMTLMALLEETDRQAGVAGYPLMAVEEEEEEEEEEGEEYSCCVCMVRHKGAAFIPCGHTFCRLCSRELWVSRGNCPLCNGFILEILDIF</sequence>
<dbReference type="InterPro" id="IPR001394">
    <property type="entry name" value="Peptidase_C19_UCH"/>
</dbReference>
<feature type="compositionally biased region" description="Basic residues" evidence="14">
    <location>
        <begin position="1"/>
        <end position="16"/>
    </location>
</feature>
<evidence type="ECO:0000259" key="15">
    <source>
        <dbReference type="PROSITE" id="PS50089"/>
    </source>
</evidence>
<dbReference type="Pfam" id="PF00443">
    <property type="entry name" value="UCH"/>
    <property type="match status" value="1"/>
</dbReference>
<evidence type="ECO:0000256" key="11">
    <source>
        <dbReference type="ARBA" id="ARBA00058678"/>
    </source>
</evidence>
<feature type="domain" description="USP" evidence="16">
    <location>
        <begin position="232"/>
        <end position="1060"/>
    </location>
</feature>
<evidence type="ECO:0000256" key="13">
    <source>
        <dbReference type="PROSITE-ProRule" id="PRU00708"/>
    </source>
</evidence>
<dbReference type="SUPFAM" id="SSF57850">
    <property type="entry name" value="RING/U-box"/>
    <property type="match status" value="2"/>
</dbReference>
<dbReference type="Gene3D" id="3.90.70.10">
    <property type="entry name" value="Cysteine proteinases"/>
    <property type="match status" value="2"/>
</dbReference>
<dbReference type="GO" id="GO:0005634">
    <property type="term" value="C:nucleus"/>
    <property type="evidence" value="ECO:0007669"/>
    <property type="project" value="TreeGrafter"/>
</dbReference>
<evidence type="ECO:0000259" key="17">
    <source>
        <dbReference type="PROSITE" id="PS50271"/>
    </source>
</evidence>
<feature type="compositionally biased region" description="Polar residues" evidence="14">
    <location>
        <begin position="19"/>
        <end position="28"/>
    </location>
</feature>
<dbReference type="Pfam" id="PF13920">
    <property type="entry name" value="zf-C3HC4_3"/>
    <property type="match status" value="1"/>
</dbReference>
<dbReference type="Proteomes" id="UP000655225">
    <property type="component" value="Unassembled WGS sequence"/>
</dbReference>
<proteinExistence type="inferred from homology"/>
<gene>
    <name evidence="18" type="ORF">HHK36_013054</name>
</gene>
<keyword evidence="7 12" id="KW-0863">Zinc-finger</keyword>
<dbReference type="GO" id="GO:0005829">
    <property type="term" value="C:cytosol"/>
    <property type="evidence" value="ECO:0007669"/>
    <property type="project" value="TreeGrafter"/>
</dbReference>
<evidence type="ECO:0000256" key="7">
    <source>
        <dbReference type="ARBA" id="ARBA00022771"/>
    </source>
</evidence>
<comment type="function">
    <text evidence="11">Recognizes and hydrolyzes the peptide bond at the C-terminal Gly of ubiquitin. Involved in the processing of poly-ubiquitin precursors as well as that of ubiquitinated proteins. Is involved in resistance to the arginine analog canavanine (CAN).</text>
</comment>
<comment type="similarity">
    <text evidence="2">Belongs to the peptidase C19 family.</text>
</comment>
<evidence type="ECO:0000256" key="10">
    <source>
        <dbReference type="ARBA" id="ARBA00022833"/>
    </source>
</evidence>
<dbReference type="Pfam" id="PF02148">
    <property type="entry name" value="zf-UBP"/>
    <property type="match status" value="1"/>
</dbReference>
<feature type="repeat" description="PPR" evidence="13">
    <location>
        <begin position="1064"/>
        <end position="1094"/>
    </location>
</feature>
<dbReference type="FunFam" id="3.30.40.10:FF:000900">
    <property type="entry name" value="Ubiquitinyl hydrolase 1"/>
    <property type="match status" value="1"/>
</dbReference>
<evidence type="ECO:0000259" key="16">
    <source>
        <dbReference type="PROSITE" id="PS50235"/>
    </source>
</evidence>
<dbReference type="GO" id="GO:0006508">
    <property type="term" value="P:proteolysis"/>
    <property type="evidence" value="ECO:0007669"/>
    <property type="project" value="UniProtKB-KW"/>
</dbReference>
<keyword evidence="9" id="KW-0378">Hydrolase</keyword>
<dbReference type="Gene3D" id="1.25.40.10">
    <property type="entry name" value="Tetratricopeptide repeat domain"/>
    <property type="match status" value="1"/>
</dbReference>
<dbReference type="EC" id="3.4.19.12" evidence="3"/>
<dbReference type="SMART" id="SM00290">
    <property type="entry name" value="ZnF_UBP"/>
    <property type="match status" value="1"/>
</dbReference>
<dbReference type="PROSITE" id="PS51375">
    <property type="entry name" value="PPR"/>
    <property type="match status" value="1"/>
</dbReference>
<dbReference type="CDD" id="cd16449">
    <property type="entry name" value="RING-HC"/>
    <property type="match status" value="1"/>
</dbReference>
<dbReference type="SUPFAM" id="SSF54001">
    <property type="entry name" value="Cysteine proteinases"/>
    <property type="match status" value="1"/>
</dbReference>
<keyword evidence="6" id="KW-0677">Repeat</keyword>
<accession>A0A834Z985</accession>
<evidence type="ECO:0000313" key="19">
    <source>
        <dbReference type="Proteomes" id="UP000655225"/>
    </source>
</evidence>
<dbReference type="InterPro" id="IPR013083">
    <property type="entry name" value="Znf_RING/FYVE/PHD"/>
</dbReference>
<evidence type="ECO:0000256" key="9">
    <source>
        <dbReference type="ARBA" id="ARBA00022801"/>
    </source>
</evidence>
<dbReference type="GO" id="GO:0016579">
    <property type="term" value="P:protein deubiquitination"/>
    <property type="evidence" value="ECO:0007669"/>
    <property type="project" value="InterPro"/>
</dbReference>
<dbReference type="InterPro" id="IPR001607">
    <property type="entry name" value="Znf_UBP"/>
</dbReference>
<dbReference type="OMA" id="MAAGHYV"/>
<evidence type="ECO:0000256" key="1">
    <source>
        <dbReference type="ARBA" id="ARBA00000707"/>
    </source>
</evidence>
<evidence type="ECO:0000256" key="2">
    <source>
        <dbReference type="ARBA" id="ARBA00009085"/>
    </source>
</evidence>
<dbReference type="Gene3D" id="3.30.40.10">
    <property type="entry name" value="Zinc/RING finger domain, C3HC4 (zinc finger)"/>
    <property type="match status" value="2"/>
</dbReference>
<dbReference type="GO" id="GO:0004843">
    <property type="term" value="F:cysteine-type deubiquitinase activity"/>
    <property type="evidence" value="ECO:0007669"/>
    <property type="project" value="UniProtKB-EC"/>
</dbReference>